<name>A0AAN7TWI7_9MYCE</name>
<dbReference type="Gene3D" id="3.30.1310.20">
    <property type="entry name" value="PRTase-like"/>
    <property type="match status" value="1"/>
</dbReference>
<evidence type="ECO:0000313" key="2">
    <source>
        <dbReference type="EMBL" id="KAK5581144.1"/>
    </source>
</evidence>
<dbReference type="Proteomes" id="UP001344447">
    <property type="component" value="Unassembled WGS sequence"/>
</dbReference>
<dbReference type="Pfam" id="PF00156">
    <property type="entry name" value="Pribosyltran"/>
    <property type="match status" value="1"/>
</dbReference>
<accession>A0AAN7TWI7</accession>
<protein>
    <recommendedName>
        <fullName evidence="1">Phosphoribosyltransferase domain-containing protein</fullName>
    </recommendedName>
</protein>
<gene>
    <name evidence="2" type="ORF">RB653_001172</name>
</gene>
<dbReference type="InterPro" id="IPR000836">
    <property type="entry name" value="PRTase_dom"/>
</dbReference>
<comment type="caution">
    <text evidence="2">The sequence shown here is derived from an EMBL/GenBank/DDBJ whole genome shotgun (WGS) entry which is preliminary data.</text>
</comment>
<dbReference type="InterPro" id="IPR029057">
    <property type="entry name" value="PRTase-like"/>
</dbReference>
<dbReference type="SUPFAM" id="SSF53271">
    <property type="entry name" value="PRTase-like"/>
    <property type="match status" value="1"/>
</dbReference>
<feature type="domain" description="Phosphoribosyltransferase" evidence="1">
    <location>
        <begin position="18"/>
        <end position="183"/>
    </location>
</feature>
<dbReference type="AlphaFoldDB" id="A0AAN7TWI7"/>
<dbReference type="EMBL" id="JAVFKY010000002">
    <property type="protein sequence ID" value="KAK5581144.1"/>
    <property type="molecule type" value="Genomic_DNA"/>
</dbReference>
<organism evidence="2 3">
    <name type="scientific">Dictyostelium firmibasis</name>
    <dbReference type="NCBI Taxonomy" id="79012"/>
    <lineage>
        <taxon>Eukaryota</taxon>
        <taxon>Amoebozoa</taxon>
        <taxon>Evosea</taxon>
        <taxon>Eumycetozoa</taxon>
        <taxon>Dictyostelia</taxon>
        <taxon>Dictyosteliales</taxon>
        <taxon>Dictyosteliaceae</taxon>
        <taxon>Dictyostelium</taxon>
    </lineage>
</organism>
<evidence type="ECO:0000313" key="3">
    <source>
        <dbReference type="Proteomes" id="UP001344447"/>
    </source>
</evidence>
<evidence type="ECO:0000259" key="1">
    <source>
        <dbReference type="Pfam" id="PF00156"/>
    </source>
</evidence>
<dbReference type="Gene3D" id="3.40.50.2020">
    <property type="match status" value="1"/>
</dbReference>
<keyword evidence="3" id="KW-1185">Reference proteome</keyword>
<dbReference type="CDD" id="cd06223">
    <property type="entry name" value="PRTases_typeI"/>
    <property type="match status" value="1"/>
</dbReference>
<sequence length="226" mass="25030">MIKVASKEAIIFKNRKDAGKQLLNFIKQEVKGLNKDNSVIVALPRGGVPVAYEISSALGLPLDLSIPRKIGAQNNSEYAIGAVSEHGEAFINNELLAYSHSSREYVKNEIEKQRLESQRRQQVYKKNRKPIDYKDKTVIIVDDGLATGSTAKSSINSVLQAKPKKVILALPTAPIDSLEEIKNSGKVDEILCVSIPRIFNAVGCFYEIFDQTDDSEVIELLEKSLN</sequence>
<proteinExistence type="predicted"/>
<reference evidence="2 3" key="1">
    <citation type="submission" date="2023-11" db="EMBL/GenBank/DDBJ databases">
        <title>Dfirmibasis_genome.</title>
        <authorList>
            <person name="Edelbroek B."/>
            <person name="Kjellin J."/>
            <person name="Jerlstrom-Hultqvist J."/>
            <person name="Soderbom F."/>
        </authorList>
    </citation>
    <scope>NUCLEOTIDE SEQUENCE [LARGE SCALE GENOMIC DNA]</scope>
    <source>
        <strain evidence="2 3">TNS-C-14</strain>
    </source>
</reference>